<evidence type="ECO:0000259" key="1">
    <source>
        <dbReference type="PROSITE" id="PS50053"/>
    </source>
</evidence>
<dbReference type="PANTHER" id="PTHR10666">
    <property type="entry name" value="UBIQUITIN"/>
    <property type="match status" value="1"/>
</dbReference>
<evidence type="ECO:0000313" key="2">
    <source>
        <dbReference type="EMBL" id="GFO32379.1"/>
    </source>
</evidence>
<feature type="domain" description="Ubiquitin-like" evidence="1">
    <location>
        <begin position="178"/>
        <end position="254"/>
    </location>
</feature>
<name>A0AAV4CM10_9GAST</name>
<dbReference type="PROSITE" id="PS50053">
    <property type="entry name" value="UBIQUITIN_2"/>
    <property type="match status" value="1"/>
</dbReference>
<dbReference type="GO" id="GO:0005840">
    <property type="term" value="C:ribosome"/>
    <property type="evidence" value="ECO:0007669"/>
    <property type="project" value="UniProtKB-KW"/>
</dbReference>
<dbReference type="InterPro" id="IPR029071">
    <property type="entry name" value="Ubiquitin-like_domsf"/>
</dbReference>
<dbReference type="InterPro" id="IPR050158">
    <property type="entry name" value="Ubiquitin_ubiquitin-like"/>
</dbReference>
<organism evidence="2 3">
    <name type="scientific">Plakobranchus ocellatus</name>
    <dbReference type="NCBI Taxonomy" id="259542"/>
    <lineage>
        <taxon>Eukaryota</taxon>
        <taxon>Metazoa</taxon>
        <taxon>Spiralia</taxon>
        <taxon>Lophotrochozoa</taxon>
        <taxon>Mollusca</taxon>
        <taxon>Gastropoda</taxon>
        <taxon>Heterobranchia</taxon>
        <taxon>Euthyneura</taxon>
        <taxon>Panpulmonata</taxon>
        <taxon>Sacoglossa</taxon>
        <taxon>Placobranchoidea</taxon>
        <taxon>Plakobranchidae</taxon>
        <taxon>Plakobranchus</taxon>
    </lineage>
</organism>
<protein>
    <submittedName>
        <fullName evidence="2">Ubiquitin-60S ribosomal protein l40</fullName>
    </submittedName>
</protein>
<keyword evidence="3" id="KW-1185">Reference proteome</keyword>
<dbReference type="EMBL" id="BLXT01006610">
    <property type="protein sequence ID" value="GFO32379.1"/>
    <property type="molecule type" value="Genomic_DNA"/>
</dbReference>
<dbReference type="Proteomes" id="UP000735302">
    <property type="component" value="Unassembled WGS sequence"/>
</dbReference>
<dbReference type="AlphaFoldDB" id="A0AAV4CM10"/>
<evidence type="ECO:0000313" key="3">
    <source>
        <dbReference type="Proteomes" id="UP000735302"/>
    </source>
</evidence>
<dbReference type="SMART" id="SM00213">
    <property type="entry name" value="UBQ"/>
    <property type="match status" value="1"/>
</dbReference>
<sequence>MIAYFVSDISSARATLKEWNKRRLSWCGVQKFNARMNSDFLPSAQSLLSQRDGHKRLELGEYIHISGTKASFERGKPNVKVVLLRAGAAVTFYIYVGEVKLAASISSSSLQKAAANGIWITVVANHRHASMEVSRTPPVNTSSNVLAIIKLKGPEPKQELSSDGNEPEDEKVGFGNSYQIFVKRIDGKSETYDVTTNLTVVVLKQMIEQRSDLISFAEQRLLYGAKELENNMTLGHYGIKKDSTVHLLFRMVGG</sequence>
<proteinExistence type="predicted"/>
<reference evidence="2 3" key="1">
    <citation type="journal article" date="2021" name="Elife">
        <title>Chloroplast acquisition without the gene transfer in kleptoplastic sea slugs, Plakobranchus ocellatus.</title>
        <authorList>
            <person name="Maeda T."/>
            <person name="Takahashi S."/>
            <person name="Yoshida T."/>
            <person name="Shimamura S."/>
            <person name="Takaki Y."/>
            <person name="Nagai Y."/>
            <person name="Toyoda A."/>
            <person name="Suzuki Y."/>
            <person name="Arimoto A."/>
            <person name="Ishii H."/>
            <person name="Satoh N."/>
            <person name="Nishiyama T."/>
            <person name="Hasebe M."/>
            <person name="Maruyama T."/>
            <person name="Minagawa J."/>
            <person name="Obokata J."/>
            <person name="Shigenobu S."/>
        </authorList>
    </citation>
    <scope>NUCLEOTIDE SEQUENCE [LARGE SCALE GENOMIC DNA]</scope>
</reference>
<dbReference type="Pfam" id="PF00240">
    <property type="entry name" value="ubiquitin"/>
    <property type="match status" value="1"/>
</dbReference>
<dbReference type="SUPFAM" id="SSF54236">
    <property type="entry name" value="Ubiquitin-like"/>
    <property type="match status" value="1"/>
</dbReference>
<keyword evidence="2" id="KW-0687">Ribonucleoprotein</keyword>
<accession>A0AAV4CM10</accession>
<dbReference type="Gene3D" id="3.10.20.90">
    <property type="entry name" value="Phosphatidylinositol 3-kinase Catalytic Subunit, Chain A, domain 1"/>
    <property type="match status" value="1"/>
</dbReference>
<dbReference type="InterPro" id="IPR000626">
    <property type="entry name" value="Ubiquitin-like_dom"/>
</dbReference>
<keyword evidence="2" id="KW-0689">Ribosomal protein</keyword>
<gene>
    <name evidence="2" type="ORF">PoB_005888400</name>
</gene>
<comment type="caution">
    <text evidence="2">The sequence shown here is derived from an EMBL/GenBank/DDBJ whole genome shotgun (WGS) entry which is preliminary data.</text>
</comment>